<dbReference type="Proteomes" id="UP000078084">
    <property type="component" value="Unassembled WGS sequence"/>
</dbReference>
<comment type="similarity">
    <text evidence="1">Belongs to the asparaginase 1 family.</text>
</comment>
<dbReference type="FunFam" id="3.40.50.1170:FF:000001">
    <property type="entry name" value="L-asparaginase 2"/>
    <property type="match status" value="1"/>
</dbReference>
<feature type="domain" description="Asparaginase/glutaminase C-terminal" evidence="8">
    <location>
        <begin position="236"/>
        <end position="346"/>
    </location>
</feature>
<dbReference type="Gene3D" id="3.40.50.40">
    <property type="match status" value="1"/>
</dbReference>
<accession>A0A171KPM1</accession>
<dbReference type="PROSITE" id="PS00917">
    <property type="entry name" value="ASN_GLN_ASE_2"/>
    <property type="match status" value="1"/>
</dbReference>
<evidence type="ECO:0000256" key="2">
    <source>
        <dbReference type="ARBA" id="ARBA00022801"/>
    </source>
</evidence>
<dbReference type="STRING" id="206506.AAV32_13900"/>
<feature type="active site" evidence="5">
    <location>
        <position position="35"/>
    </location>
</feature>
<proteinExistence type="inferred from homology"/>
<protein>
    <recommendedName>
        <fullName evidence="11">Asparaginase</fullName>
    </recommendedName>
</protein>
<dbReference type="PRINTS" id="PR00139">
    <property type="entry name" value="ASNGLNASE"/>
</dbReference>
<evidence type="ECO:0008006" key="11">
    <source>
        <dbReference type="Google" id="ProtNLM"/>
    </source>
</evidence>
<evidence type="ECO:0000256" key="4">
    <source>
        <dbReference type="PIRSR" id="PIRSR001220-2"/>
    </source>
</evidence>
<feature type="binding site" evidence="4">
    <location>
        <position position="79"/>
    </location>
    <ligand>
        <name>substrate</name>
    </ligand>
</feature>
<dbReference type="PIRSF" id="PIRSF001220">
    <property type="entry name" value="L-ASNase_gatD"/>
    <property type="match status" value="1"/>
</dbReference>
<dbReference type="EMBL" id="LBNE01000011">
    <property type="protein sequence ID" value="KKO70838.1"/>
    <property type="molecule type" value="Genomic_DNA"/>
</dbReference>
<sequence>MAGITCLPCWRSKAWAACWMPDSMRRLLVLATGGTIAGRQTAGGGYRAGQIEGQELLAHSGLDGSGLHIDVEDIASVGSQDMNQAIWLRLARRIEAAAVSGGFDGVVVTHGTDTMEETAFFLSRVLAVPFPVVLTGAMRPADAPDADGPVNLRHALLLAAQPVPDSAGNVLVAFNGNVHAAQWLRKVSASGLVAFASPGACPLGTFIGDHIRWTPGVAAPASRRYSLPASAGAWPKVGVIYAHAGMEPEQVRACTDLGWDGWVLAGVGNGNASGACLAVLAEAAERGAVVVRSRRCIDGWVTRAAEVDDDALGFVAAGIYDVPQSRILLMLALAETRQRELIQQHFLQ</sequence>
<dbReference type="PROSITE" id="PS51732">
    <property type="entry name" value="ASN_GLN_ASE_3"/>
    <property type="match status" value="1"/>
</dbReference>
<dbReference type="SMART" id="SM00870">
    <property type="entry name" value="Asparaginase"/>
    <property type="match status" value="1"/>
</dbReference>
<dbReference type="InterPro" id="IPR036152">
    <property type="entry name" value="Asp/glu_Ase-like_sf"/>
</dbReference>
<dbReference type="GO" id="GO:0004067">
    <property type="term" value="F:asparaginase activity"/>
    <property type="evidence" value="ECO:0007669"/>
    <property type="project" value="UniProtKB-UniRule"/>
</dbReference>
<dbReference type="PIRSF" id="PIRSF500176">
    <property type="entry name" value="L_ASNase"/>
    <property type="match status" value="1"/>
</dbReference>
<evidence type="ECO:0000259" key="7">
    <source>
        <dbReference type="Pfam" id="PF00710"/>
    </source>
</evidence>
<dbReference type="PATRIC" id="fig|206506.3.peg.2957"/>
<organism evidence="9 10">
    <name type="scientific">Kerstersia gyiorum</name>
    <dbReference type="NCBI Taxonomy" id="206506"/>
    <lineage>
        <taxon>Bacteria</taxon>
        <taxon>Pseudomonadati</taxon>
        <taxon>Pseudomonadota</taxon>
        <taxon>Betaproteobacteria</taxon>
        <taxon>Burkholderiales</taxon>
        <taxon>Alcaligenaceae</taxon>
        <taxon>Kerstersia</taxon>
    </lineage>
</organism>
<feature type="binding site" evidence="4">
    <location>
        <begin position="112"/>
        <end position="113"/>
    </location>
    <ligand>
        <name>substrate</name>
    </ligand>
</feature>
<dbReference type="PANTHER" id="PTHR11707:SF28">
    <property type="entry name" value="60 KDA LYSOPHOSPHOLIPASE"/>
    <property type="match status" value="1"/>
</dbReference>
<dbReference type="Gene3D" id="3.40.50.1170">
    <property type="entry name" value="L-asparaginase, N-terminal domain"/>
    <property type="match status" value="1"/>
</dbReference>
<evidence type="ECO:0000256" key="1">
    <source>
        <dbReference type="ARBA" id="ARBA00010518"/>
    </source>
</evidence>
<dbReference type="SFLD" id="SFLDS00057">
    <property type="entry name" value="Glutaminase/Asparaginase"/>
    <property type="match status" value="1"/>
</dbReference>
<evidence type="ECO:0000259" key="8">
    <source>
        <dbReference type="Pfam" id="PF17763"/>
    </source>
</evidence>
<dbReference type="InterPro" id="IPR027475">
    <property type="entry name" value="Asparaginase/glutaminase_AS2"/>
</dbReference>
<dbReference type="CDD" id="cd08964">
    <property type="entry name" value="L-asparaginase_II"/>
    <property type="match status" value="1"/>
</dbReference>
<dbReference type="InterPro" id="IPR037152">
    <property type="entry name" value="L-asparaginase_N_sf"/>
</dbReference>
<dbReference type="InterPro" id="IPR027473">
    <property type="entry name" value="L-asparaginase_C"/>
</dbReference>
<dbReference type="InterPro" id="IPR006034">
    <property type="entry name" value="Asparaginase/glutaminase-like"/>
</dbReference>
<evidence type="ECO:0000313" key="10">
    <source>
        <dbReference type="Proteomes" id="UP000078084"/>
    </source>
</evidence>
<comment type="caution">
    <text evidence="9">The sequence shown here is derived from an EMBL/GenBank/DDBJ whole genome shotgun (WGS) entry which is preliminary data.</text>
</comment>
<evidence type="ECO:0000313" key="9">
    <source>
        <dbReference type="EMBL" id="KKO70838.1"/>
    </source>
</evidence>
<dbReference type="Pfam" id="PF00710">
    <property type="entry name" value="Asparaginase"/>
    <property type="match status" value="1"/>
</dbReference>
<dbReference type="AlphaFoldDB" id="A0A171KPM1"/>
<dbReference type="PROSITE" id="PS00144">
    <property type="entry name" value="ASN_GLN_ASE_1"/>
    <property type="match status" value="1"/>
</dbReference>
<dbReference type="SUPFAM" id="SSF53774">
    <property type="entry name" value="Glutaminase/Asparaginase"/>
    <property type="match status" value="1"/>
</dbReference>
<feature type="active site" evidence="6">
    <location>
        <position position="112"/>
    </location>
</feature>
<dbReference type="Pfam" id="PF17763">
    <property type="entry name" value="Asparaginase_C"/>
    <property type="match status" value="1"/>
</dbReference>
<evidence type="ECO:0000256" key="5">
    <source>
        <dbReference type="PROSITE-ProRule" id="PRU10099"/>
    </source>
</evidence>
<gene>
    <name evidence="9" type="ORF">AAV32_13900</name>
</gene>
<name>A0A171KPM1_9BURK</name>
<dbReference type="GO" id="GO:0006528">
    <property type="term" value="P:asparagine metabolic process"/>
    <property type="evidence" value="ECO:0007669"/>
    <property type="project" value="InterPro"/>
</dbReference>
<dbReference type="InterPro" id="IPR004550">
    <property type="entry name" value="AsnASE_II"/>
</dbReference>
<dbReference type="InterPro" id="IPR020827">
    <property type="entry name" value="Asparaginase/glutaminase_AS1"/>
</dbReference>
<evidence type="ECO:0000256" key="6">
    <source>
        <dbReference type="PROSITE-ProRule" id="PRU10100"/>
    </source>
</evidence>
<dbReference type="InterPro" id="IPR040919">
    <property type="entry name" value="Asparaginase_C"/>
</dbReference>
<reference evidence="9 10" key="1">
    <citation type="submission" date="2015-04" db="EMBL/GenBank/DDBJ databases">
        <title>Genome sequence of Kerstersia gyiorum CG1.</title>
        <authorList>
            <person name="Greninger A.L."/>
            <person name="Kozyreva V."/>
            <person name="Chaturvedi V."/>
        </authorList>
    </citation>
    <scope>NUCLEOTIDE SEQUENCE [LARGE SCALE GENOMIC DNA]</scope>
    <source>
        <strain evidence="9 10">CG1</strain>
    </source>
</reference>
<dbReference type="PANTHER" id="PTHR11707">
    <property type="entry name" value="L-ASPARAGINASE"/>
    <property type="match status" value="1"/>
</dbReference>
<feature type="active site" description="O-isoaspartyl threonine intermediate" evidence="3">
    <location>
        <position position="35"/>
    </location>
</feature>
<keyword evidence="10" id="KW-1185">Reference proteome</keyword>
<keyword evidence="2" id="KW-0378">Hydrolase</keyword>
<dbReference type="InterPro" id="IPR027474">
    <property type="entry name" value="L-asparaginase_N"/>
</dbReference>
<evidence type="ECO:0000256" key="3">
    <source>
        <dbReference type="PIRSR" id="PIRSR001220-1"/>
    </source>
</evidence>
<feature type="domain" description="L-asparaginase N-terminal" evidence="7">
    <location>
        <begin position="26"/>
        <end position="214"/>
    </location>
</feature>